<comment type="caution">
    <text evidence="1">The sequence shown here is derived from an EMBL/GenBank/DDBJ whole genome shotgun (WGS) entry which is preliminary data.</text>
</comment>
<accession>A0A2K3KRJ7</accession>
<reference evidence="1 2" key="1">
    <citation type="journal article" date="2014" name="Am. J. Bot.">
        <title>Genome assembly and annotation for red clover (Trifolium pratense; Fabaceae).</title>
        <authorList>
            <person name="Istvanek J."/>
            <person name="Jaros M."/>
            <person name="Krenek A."/>
            <person name="Repkova J."/>
        </authorList>
    </citation>
    <scope>NUCLEOTIDE SEQUENCE [LARGE SCALE GENOMIC DNA]</scope>
    <source>
        <strain evidence="2">cv. Tatra</strain>
        <tissue evidence="1">Young leaves</tissue>
    </source>
</reference>
<proteinExistence type="predicted"/>
<gene>
    <name evidence="1" type="ORF">L195_g064181</name>
</gene>
<evidence type="ECO:0000313" key="2">
    <source>
        <dbReference type="Proteomes" id="UP000236291"/>
    </source>
</evidence>
<name>A0A2K3KRJ7_TRIPR</name>
<evidence type="ECO:0000313" key="1">
    <source>
        <dbReference type="EMBL" id="PNX68883.1"/>
    </source>
</evidence>
<organism evidence="1 2">
    <name type="scientific">Trifolium pratense</name>
    <name type="common">Red clover</name>
    <dbReference type="NCBI Taxonomy" id="57577"/>
    <lineage>
        <taxon>Eukaryota</taxon>
        <taxon>Viridiplantae</taxon>
        <taxon>Streptophyta</taxon>
        <taxon>Embryophyta</taxon>
        <taxon>Tracheophyta</taxon>
        <taxon>Spermatophyta</taxon>
        <taxon>Magnoliopsida</taxon>
        <taxon>eudicotyledons</taxon>
        <taxon>Gunneridae</taxon>
        <taxon>Pentapetalae</taxon>
        <taxon>rosids</taxon>
        <taxon>fabids</taxon>
        <taxon>Fabales</taxon>
        <taxon>Fabaceae</taxon>
        <taxon>Papilionoideae</taxon>
        <taxon>50 kb inversion clade</taxon>
        <taxon>NPAAA clade</taxon>
        <taxon>Hologalegina</taxon>
        <taxon>IRL clade</taxon>
        <taxon>Trifolieae</taxon>
        <taxon>Trifolium</taxon>
    </lineage>
</organism>
<reference evidence="1 2" key="2">
    <citation type="journal article" date="2017" name="Front. Plant Sci.">
        <title>Gene Classification and Mining of Molecular Markers Useful in Red Clover (Trifolium pratense) Breeding.</title>
        <authorList>
            <person name="Istvanek J."/>
            <person name="Dluhosova J."/>
            <person name="Dluhos P."/>
            <person name="Patkova L."/>
            <person name="Nedelnik J."/>
            <person name="Repkova J."/>
        </authorList>
    </citation>
    <scope>NUCLEOTIDE SEQUENCE [LARGE SCALE GENOMIC DNA]</scope>
    <source>
        <strain evidence="2">cv. Tatra</strain>
        <tissue evidence="1">Young leaves</tissue>
    </source>
</reference>
<protein>
    <submittedName>
        <fullName evidence="1">Uncharacterized protein</fullName>
    </submittedName>
</protein>
<sequence length="30" mass="3259">MSQWLPGVVRYVSLSLRLARASATAIVVDV</sequence>
<dbReference type="Proteomes" id="UP000236291">
    <property type="component" value="Unassembled WGS sequence"/>
</dbReference>
<dbReference type="EMBL" id="ASHM01236526">
    <property type="protein sequence ID" value="PNX68883.1"/>
    <property type="molecule type" value="Genomic_DNA"/>
</dbReference>
<dbReference type="AlphaFoldDB" id="A0A2K3KRJ7"/>
<feature type="non-terminal residue" evidence="1">
    <location>
        <position position="30"/>
    </location>
</feature>